<gene>
    <name evidence="1" type="ORF">JOB18_035525</name>
</gene>
<comment type="caution">
    <text evidence="1">The sequence shown here is derived from an EMBL/GenBank/DDBJ whole genome shotgun (WGS) entry which is preliminary data.</text>
</comment>
<accession>A0AAV6R8J8</accession>
<sequence length="117" mass="12976">MFVLWTDMNEIKTTYFRDKVHFREESALNAATLCISECRVEHVNAAPLPGTAAALCSVCVGDGRQQARCIAQLCLYNASSAARCVCVCVEKHTEVLHQHKTVNCICKALFIEPTRVC</sequence>
<name>A0AAV6R8J8_SOLSE</name>
<protein>
    <submittedName>
        <fullName evidence="1">Uncharacterized protein</fullName>
    </submittedName>
</protein>
<organism evidence="1 2">
    <name type="scientific">Solea senegalensis</name>
    <name type="common">Senegalese sole</name>
    <dbReference type="NCBI Taxonomy" id="28829"/>
    <lineage>
        <taxon>Eukaryota</taxon>
        <taxon>Metazoa</taxon>
        <taxon>Chordata</taxon>
        <taxon>Craniata</taxon>
        <taxon>Vertebrata</taxon>
        <taxon>Euteleostomi</taxon>
        <taxon>Actinopterygii</taxon>
        <taxon>Neopterygii</taxon>
        <taxon>Teleostei</taxon>
        <taxon>Neoteleostei</taxon>
        <taxon>Acanthomorphata</taxon>
        <taxon>Carangaria</taxon>
        <taxon>Pleuronectiformes</taxon>
        <taxon>Pleuronectoidei</taxon>
        <taxon>Soleidae</taxon>
        <taxon>Solea</taxon>
    </lineage>
</organism>
<evidence type="ECO:0000313" key="1">
    <source>
        <dbReference type="EMBL" id="KAG7500964.1"/>
    </source>
</evidence>
<evidence type="ECO:0000313" key="2">
    <source>
        <dbReference type="Proteomes" id="UP000693946"/>
    </source>
</evidence>
<proteinExistence type="predicted"/>
<reference evidence="1 2" key="1">
    <citation type="journal article" date="2021" name="Sci. Rep.">
        <title>Chromosome anchoring in Senegalese sole (Solea senegalensis) reveals sex-associated markers and genome rearrangements in flatfish.</title>
        <authorList>
            <person name="Guerrero-Cozar I."/>
            <person name="Gomez-Garrido J."/>
            <person name="Berbel C."/>
            <person name="Martinez-Blanch J.F."/>
            <person name="Alioto T."/>
            <person name="Claros M.G."/>
            <person name="Gagnaire P.A."/>
            <person name="Manchado M."/>
        </authorList>
    </citation>
    <scope>NUCLEOTIDE SEQUENCE [LARGE SCALE GENOMIC DNA]</scope>
    <source>
        <strain evidence="1">Sse05_10M</strain>
    </source>
</reference>
<dbReference type="AlphaFoldDB" id="A0AAV6R8J8"/>
<keyword evidence="2" id="KW-1185">Reference proteome</keyword>
<dbReference type="Proteomes" id="UP000693946">
    <property type="component" value="Linkage Group LG20"/>
</dbReference>
<dbReference type="EMBL" id="JAGKHQ010000013">
    <property type="protein sequence ID" value="KAG7500964.1"/>
    <property type="molecule type" value="Genomic_DNA"/>
</dbReference>